<dbReference type="CDD" id="cd06558">
    <property type="entry name" value="crotonase-like"/>
    <property type="match status" value="1"/>
</dbReference>
<organism evidence="4 5">
    <name type="scientific">Discina gigas</name>
    <dbReference type="NCBI Taxonomy" id="1032678"/>
    <lineage>
        <taxon>Eukaryota</taxon>
        <taxon>Fungi</taxon>
        <taxon>Dikarya</taxon>
        <taxon>Ascomycota</taxon>
        <taxon>Pezizomycotina</taxon>
        <taxon>Pezizomycetes</taxon>
        <taxon>Pezizales</taxon>
        <taxon>Discinaceae</taxon>
        <taxon>Discina</taxon>
    </lineage>
</organism>
<comment type="subcellular location">
    <subcellularLocation>
        <location evidence="1">Peroxisome</location>
    </subcellularLocation>
</comment>
<keyword evidence="2" id="KW-0576">Peroxisome</keyword>
<protein>
    <submittedName>
        <fullName evidence="4">Dodecenoyl-CoA isomerase</fullName>
        <ecNumber evidence="4">5.3.3.8</ecNumber>
    </submittedName>
</protein>
<dbReference type="GO" id="GO:0004165">
    <property type="term" value="F:delta(3)-delta(2)-enoyl-CoA isomerase activity"/>
    <property type="evidence" value="ECO:0007669"/>
    <property type="project" value="UniProtKB-EC"/>
</dbReference>
<comment type="caution">
    <text evidence="4">The sequence shown here is derived from an EMBL/GenBank/DDBJ whole genome shotgun (WGS) entry which is preliminary data.</text>
</comment>
<dbReference type="EC" id="5.3.3.8" evidence="4"/>
<name>A0ABR3GPN6_9PEZI</name>
<keyword evidence="5" id="KW-1185">Reference proteome</keyword>
<dbReference type="PANTHER" id="PTHR43684:SF1">
    <property type="entry name" value="ENOYL-COA DELTA ISOMERASE 2"/>
    <property type="match status" value="1"/>
</dbReference>
<evidence type="ECO:0000313" key="4">
    <source>
        <dbReference type="EMBL" id="KAL0637896.1"/>
    </source>
</evidence>
<dbReference type="InterPro" id="IPR001753">
    <property type="entry name" value="Enoyl-CoA_hydra/iso"/>
</dbReference>
<dbReference type="Proteomes" id="UP001447188">
    <property type="component" value="Unassembled WGS sequence"/>
</dbReference>
<reference evidence="4 5" key="1">
    <citation type="submission" date="2024-02" db="EMBL/GenBank/DDBJ databases">
        <title>Discinaceae phylogenomics.</title>
        <authorList>
            <person name="Dirks A.C."/>
            <person name="James T.Y."/>
        </authorList>
    </citation>
    <scope>NUCLEOTIDE SEQUENCE [LARGE SCALE GENOMIC DNA]</scope>
    <source>
        <strain evidence="4 5">ACD0624</strain>
    </source>
</reference>
<sequence length="266" mass="29110">MSGPILLEIKKNVALVTLNQPKKLNALSAEQYFELAQVLRKIADMPQISVTILTGTGRYFSAGADVVVSQGTTPQGEDSRKFWLRSFSINNIEVTKAFYEHPKILIAALNGPVVGLSAATPSLTAPFLSATEKTFLLTPFTSLGLVAEGGASYMFAKRLGLSKANEALLLSKRISAQELLECGFVNKIFPEEGFRELVLEFVDDLIGAHLNHESMLDLKKLIRGVFRDGLEQANVREAFVGLEKFMGGVPQKEFARIAAGQKKHKL</sequence>
<evidence type="ECO:0000256" key="3">
    <source>
        <dbReference type="ARBA" id="ARBA00023235"/>
    </source>
</evidence>
<accession>A0ABR3GPN6</accession>
<dbReference type="Pfam" id="PF00378">
    <property type="entry name" value="ECH_1"/>
    <property type="match status" value="1"/>
</dbReference>
<evidence type="ECO:0000313" key="5">
    <source>
        <dbReference type="Proteomes" id="UP001447188"/>
    </source>
</evidence>
<dbReference type="InterPro" id="IPR029045">
    <property type="entry name" value="ClpP/crotonase-like_dom_sf"/>
</dbReference>
<gene>
    <name evidence="4" type="primary">ECI1</name>
    <name evidence="4" type="ORF">Q9L58_003118</name>
</gene>
<dbReference type="InterPro" id="IPR051053">
    <property type="entry name" value="ECH/Chromodomain_protein"/>
</dbReference>
<keyword evidence="3 4" id="KW-0413">Isomerase</keyword>
<dbReference type="PANTHER" id="PTHR43684">
    <property type="match status" value="1"/>
</dbReference>
<dbReference type="EMBL" id="JBBBZM010000029">
    <property type="protein sequence ID" value="KAL0637896.1"/>
    <property type="molecule type" value="Genomic_DNA"/>
</dbReference>
<evidence type="ECO:0000256" key="2">
    <source>
        <dbReference type="ARBA" id="ARBA00023140"/>
    </source>
</evidence>
<proteinExistence type="predicted"/>
<evidence type="ECO:0000256" key="1">
    <source>
        <dbReference type="ARBA" id="ARBA00004275"/>
    </source>
</evidence>
<dbReference type="Gene3D" id="3.90.226.10">
    <property type="entry name" value="2-enoyl-CoA Hydratase, Chain A, domain 1"/>
    <property type="match status" value="1"/>
</dbReference>
<dbReference type="SUPFAM" id="SSF52096">
    <property type="entry name" value="ClpP/crotonase"/>
    <property type="match status" value="1"/>
</dbReference>